<organism evidence="1">
    <name type="scientific">Fusarium oxysporum (strain Fo5176)</name>
    <name type="common">Fusarium vascular wilt</name>
    <dbReference type="NCBI Taxonomy" id="660025"/>
    <lineage>
        <taxon>Eukaryota</taxon>
        <taxon>Fungi</taxon>
        <taxon>Dikarya</taxon>
        <taxon>Ascomycota</taxon>
        <taxon>Pezizomycotina</taxon>
        <taxon>Sordariomycetes</taxon>
        <taxon>Hypocreomycetidae</taxon>
        <taxon>Hypocreales</taxon>
        <taxon>Nectriaceae</taxon>
        <taxon>Fusarium</taxon>
        <taxon>Fusarium oxysporum species complex</taxon>
    </lineage>
</organism>
<dbReference type="AlphaFoldDB" id="F9FBF3"/>
<sequence>LRLLKSYISLSNKTTKSI</sequence>
<reference evidence="1" key="1">
    <citation type="journal article" date="2012" name="Mol. Plant Microbe Interact.">
        <title>A highly conserved effector in Fusarium oxysporum is required for full virulence on Arabidopsis.</title>
        <authorList>
            <person name="Thatcher L.F."/>
            <person name="Gardiner D.M."/>
            <person name="Kazan K."/>
            <person name="Manners J."/>
        </authorList>
    </citation>
    <scope>NUCLEOTIDE SEQUENCE [LARGE SCALE GENOMIC DNA]</scope>
    <source>
        <strain evidence="1">Fo5176</strain>
    </source>
</reference>
<protein>
    <submittedName>
        <fullName evidence="1">Uncharacterized protein</fullName>
    </submittedName>
</protein>
<feature type="non-terminal residue" evidence="1">
    <location>
        <position position="1"/>
    </location>
</feature>
<accession>F9FBF3</accession>
<comment type="caution">
    <text evidence="1">The sequence shown here is derived from an EMBL/GenBank/DDBJ whole genome shotgun (WGS) entry which is preliminary data.</text>
</comment>
<name>F9FBF3_FUSOF</name>
<gene>
    <name evidence="1" type="ORF">FOXB_03729</name>
</gene>
<proteinExistence type="predicted"/>
<dbReference type="EMBL" id="AFQF01001220">
    <property type="protein sequence ID" value="EGU85754.1"/>
    <property type="molecule type" value="Genomic_DNA"/>
</dbReference>
<evidence type="ECO:0000313" key="1">
    <source>
        <dbReference type="EMBL" id="EGU85754.1"/>
    </source>
</evidence>